<dbReference type="InterPro" id="IPR013216">
    <property type="entry name" value="Methyltransf_11"/>
</dbReference>
<dbReference type="AlphaFoldDB" id="A0A6M3M623"/>
<dbReference type="Pfam" id="PF08241">
    <property type="entry name" value="Methyltransf_11"/>
    <property type="match status" value="2"/>
</dbReference>
<dbReference type="GO" id="GO:0008757">
    <property type="term" value="F:S-adenosylmethionine-dependent methyltransferase activity"/>
    <property type="evidence" value="ECO:0007669"/>
    <property type="project" value="InterPro"/>
</dbReference>
<dbReference type="Gene3D" id="3.40.50.150">
    <property type="entry name" value="Vaccinia Virus protein VP39"/>
    <property type="match status" value="3"/>
</dbReference>
<evidence type="ECO:0000313" key="2">
    <source>
        <dbReference type="EMBL" id="QJB02748.1"/>
    </source>
</evidence>
<keyword evidence="2" id="KW-0489">Methyltransferase</keyword>
<reference evidence="2" key="1">
    <citation type="submission" date="2020-03" db="EMBL/GenBank/DDBJ databases">
        <title>The deep terrestrial virosphere.</title>
        <authorList>
            <person name="Holmfeldt K."/>
            <person name="Nilsson E."/>
            <person name="Simone D."/>
            <person name="Lopez-Fernandez M."/>
            <person name="Wu X."/>
            <person name="de Brujin I."/>
            <person name="Lundin D."/>
            <person name="Andersson A."/>
            <person name="Bertilsson S."/>
            <person name="Dopson M."/>
        </authorList>
    </citation>
    <scope>NUCLEOTIDE SEQUENCE</scope>
    <source>
        <strain evidence="2">MM171B01081</strain>
    </source>
</reference>
<dbReference type="InterPro" id="IPR029063">
    <property type="entry name" value="SAM-dependent_MTases_sf"/>
</dbReference>
<dbReference type="EMBL" id="MT143805">
    <property type="protein sequence ID" value="QJB02748.1"/>
    <property type="molecule type" value="Genomic_DNA"/>
</dbReference>
<keyword evidence="2" id="KW-0808">Transferase</keyword>
<dbReference type="PANTHER" id="PTHR43591:SF24">
    <property type="entry name" value="2-METHOXY-6-POLYPRENYL-1,4-BENZOQUINOL METHYLASE, MITOCHONDRIAL"/>
    <property type="match status" value="1"/>
</dbReference>
<gene>
    <name evidence="2" type="ORF">MM171B01081_0003</name>
</gene>
<dbReference type="SUPFAM" id="SSF53335">
    <property type="entry name" value="S-adenosyl-L-methionine-dependent methyltransferases"/>
    <property type="match status" value="3"/>
</dbReference>
<name>A0A6M3M623_9ZZZZ</name>
<dbReference type="PANTHER" id="PTHR43591">
    <property type="entry name" value="METHYLTRANSFERASE"/>
    <property type="match status" value="1"/>
</dbReference>
<dbReference type="GO" id="GO:0032259">
    <property type="term" value="P:methylation"/>
    <property type="evidence" value="ECO:0007669"/>
    <property type="project" value="UniProtKB-KW"/>
</dbReference>
<dbReference type="Pfam" id="PF13489">
    <property type="entry name" value="Methyltransf_23"/>
    <property type="match status" value="1"/>
</dbReference>
<sequence>MQSRESWIHSQCKQDDKILAVGAANGWVWEGCNFPNLVLFDINEFPPGKFPRVVGDAHNLPFDDNSFDCCTLCEILEHVQNPILILREAARVARGKVVFTVPDEYHWTTDHLPFRTLASQVREEHLTPEQLYSKSNPTVKPNDLQQAFHNRWYTEQLLKSHLDFLNLPYTIQTIAYDGWSWFCGTISKEQIKLNIGSFVAMLPPPWINLDILDLIDYAKEKGFNFQQVDVTMGLPFGDKSVDHINCSHLIEHLAVNEGIAFLKECYRTLKLNGVVRICAPDTRKLVDAYTRGDMDRFNPDQPDEYKQAFSQSDKFWRILTAGHKTCYDTVSITHSLELAGFKAVNLVDFDEGVDYHPEVSLSVEGQKKKALEQDTLNRFSWTRIKIHELTKDIPDAKVVDIGCNECPITRQMNNVTWVDILSYEEIAKLIGENGNVCLVWNEETNEYDCVGKVFDPVVPIPRDRYVQADAQELPFADNEFDLAVATELLEHVENPVAALREVSRVAKWAIFTTPNEYNWAPEHLPFTNKEHVRLYTQEMLEEQLKEAGIEDYTLKEYDFSRWATFTVVVDARGLFKAKKEERKPLSAKAGSLLRQCL</sequence>
<organism evidence="2">
    <name type="scientific">viral metagenome</name>
    <dbReference type="NCBI Taxonomy" id="1070528"/>
    <lineage>
        <taxon>unclassified sequences</taxon>
        <taxon>metagenomes</taxon>
        <taxon>organismal metagenomes</taxon>
    </lineage>
</organism>
<accession>A0A6M3M623</accession>
<feature type="domain" description="Methyltransferase type 11" evidence="1">
    <location>
        <begin position="53"/>
        <end position="94"/>
    </location>
</feature>
<protein>
    <submittedName>
        <fullName evidence="2">Putative methyltransferase</fullName>
    </submittedName>
</protein>
<evidence type="ECO:0000259" key="1">
    <source>
        <dbReference type="Pfam" id="PF08241"/>
    </source>
</evidence>
<proteinExistence type="predicted"/>
<feature type="domain" description="Methyltransferase type 11" evidence="1">
    <location>
        <begin position="218"/>
        <end position="275"/>
    </location>
</feature>